<gene>
    <name evidence="10" type="ORF">SOASR030_19000</name>
</gene>
<feature type="transmembrane region" description="Helical" evidence="9">
    <location>
        <begin position="1000"/>
        <end position="1026"/>
    </location>
</feature>
<dbReference type="Gene3D" id="1.20.1640.10">
    <property type="entry name" value="Multidrug efflux transporter AcrB transmembrane domain"/>
    <property type="match status" value="2"/>
</dbReference>
<dbReference type="NCBIfam" id="NF000282">
    <property type="entry name" value="RND_permease_1"/>
    <property type="match status" value="1"/>
</dbReference>
<dbReference type="FunFam" id="3.30.2090.10:FF:000002">
    <property type="entry name" value="Efflux pump membrane transporter"/>
    <property type="match status" value="1"/>
</dbReference>
<dbReference type="InterPro" id="IPR027463">
    <property type="entry name" value="AcrB_DN_DC_subdom"/>
</dbReference>
<dbReference type="SUPFAM" id="SSF82714">
    <property type="entry name" value="Multidrug efflux transporter AcrB TolC docking domain, DN and DC subdomains"/>
    <property type="match status" value="2"/>
</dbReference>
<evidence type="ECO:0000313" key="10">
    <source>
        <dbReference type="EMBL" id="GKX55788.1"/>
    </source>
</evidence>
<keyword evidence="11" id="KW-1185">Reference proteome</keyword>
<dbReference type="SUPFAM" id="SSF82866">
    <property type="entry name" value="Multidrug efflux transporter AcrB transmembrane domain"/>
    <property type="match status" value="2"/>
</dbReference>
<dbReference type="GO" id="GO:0009636">
    <property type="term" value="P:response to toxic substance"/>
    <property type="evidence" value="ECO:0007669"/>
    <property type="project" value="UniProtKB-ARBA"/>
</dbReference>
<proteinExistence type="inferred from homology"/>
<feature type="transmembrane region" description="Helical" evidence="9">
    <location>
        <begin position="923"/>
        <end position="948"/>
    </location>
</feature>
<dbReference type="InterPro" id="IPR001036">
    <property type="entry name" value="Acrflvin-R"/>
</dbReference>
<dbReference type="Gene3D" id="3.30.70.1430">
    <property type="entry name" value="Multidrug efflux transporter AcrB pore domain"/>
    <property type="match status" value="2"/>
</dbReference>
<evidence type="ECO:0000256" key="5">
    <source>
        <dbReference type="ARBA" id="ARBA00022519"/>
    </source>
</evidence>
<feature type="transmembrane region" description="Helical" evidence="9">
    <location>
        <begin position="873"/>
        <end position="890"/>
    </location>
</feature>
<dbReference type="RefSeq" id="WP_027273742.1">
    <property type="nucleotide sequence ID" value="NZ_BRLH01000003.1"/>
</dbReference>
<dbReference type="NCBIfam" id="TIGR00915">
    <property type="entry name" value="2A0602"/>
    <property type="match status" value="1"/>
</dbReference>
<feature type="transmembrane region" description="Helical" evidence="9">
    <location>
        <begin position="897"/>
        <end position="917"/>
    </location>
</feature>
<evidence type="ECO:0000256" key="9">
    <source>
        <dbReference type="RuleBase" id="RU364070"/>
    </source>
</evidence>
<dbReference type="GO" id="GO:0042910">
    <property type="term" value="F:xenobiotic transmembrane transporter activity"/>
    <property type="evidence" value="ECO:0007669"/>
    <property type="project" value="TreeGrafter"/>
</dbReference>
<reference evidence="10" key="1">
    <citation type="submission" date="2022-06" db="EMBL/GenBank/DDBJ databases">
        <title>Draft genome sequences of Leminorella grimontii str. JCM5902.</title>
        <authorList>
            <person name="Wakabayashi Y."/>
            <person name="Kojima K."/>
        </authorList>
    </citation>
    <scope>NUCLEOTIDE SEQUENCE</scope>
    <source>
        <strain evidence="10">JCM 5902</strain>
    </source>
</reference>
<dbReference type="Pfam" id="PF00873">
    <property type="entry name" value="ACR_tran"/>
    <property type="match status" value="1"/>
</dbReference>
<dbReference type="FunFam" id="3.30.70.1430:FF:000001">
    <property type="entry name" value="Efflux pump membrane transporter"/>
    <property type="match status" value="1"/>
</dbReference>
<comment type="caution">
    <text evidence="10">The sequence shown here is derived from an EMBL/GenBank/DDBJ whole genome shotgun (WGS) entry which is preliminary data.</text>
</comment>
<evidence type="ECO:0000256" key="4">
    <source>
        <dbReference type="ARBA" id="ARBA00022475"/>
    </source>
</evidence>
<feature type="transmembrane region" description="Helical" evidence="9">
    <location>
        <begin position="466"/>
        <end position="488"/>
    </location>
</feature>
<dbReference type="GO" id="GO:0015562">
    <property type="term" value="F:efflux transmembrane transporter activity"/>
    <property type="evidence" value="ECO:0007669"/>
    <property type="project" value="InterPro"/>
</dbReference>
<evidence type="ECO:0000256" key="2">
    <source>
        <dbReference type="ARBA" id="ARBA00010942"/>
    </source>
</evidence>
<evidence type="ECO:0000256" key="7">
    <source>
        <dbReference type="ARBA" id="ARBA00022989"/>
    </source>
</evidence>
<comment type="subcellular location">
    <subcellularLocation>
        <location evidence="1 9">Cell inner membrane</location>
        <topology evidence="1 9">Multi-pass membrane protein</topology>
    </subcellularLocation>
</comment>
<name>A0AAV5N2P7_9GAMM</name>
<feature type="transmembrane region" description="Helical" evidence="9">
    <location>
        <begin position="340"/>
        <end position="359"/>
    </location>
</feature>
<dbReference type="AlphaFoldDB" id="A0AAV5N2P7"/>
<dbReference type="GO" id="GO:0005886">
    <property type="term" value="C:plasma membrane"/>
    <property type="evidence" value="ECO:0007669"/>
    <property type="project" value="UniProtKB-SubCell"/>
</dbReference>
<keyword evidence="7 9" id="KW-1133">Transmembrane helix</keyword>
<dbReference type="InterPro" id="IPR004764">
    <property type="entry name" value="MdtF-like"/>
</dbReference>
<dbReference type="Gene3D" id="3.30.70.1440">
    <property type="entry name" value="Multidrug efflux transporter AcrB pore domain"/>
    <property type="match status" value="1"/>
</dbReference>
<dbReference type="Gene3D" id="3.30.2090.10">
    <property type="entry name" value="Multidrug efflux transporter AcrB TolC docking domain, DN and DC subdomains"/>
    <property type="match status" value="2"/>
</dbReference>
<dbReference type="FunFam" id="3.30.2090.10:FF:000001">
    <property type="entry name" value="Efflux pump membrane transporter"/>
    <property type="match status" value="1"/>
</dbReference>
<dbReference type="FunFam" id="3.30.70.1430:FF:000002">
    <property type="entry name" value="Efflux pump membrane transporter"/>
    <property type="match status" value="1"/>
</dbReference>
<evidence type="ECO:0000256" key="1">
    <source>
        <dbReference type="ARBA" id="ARBA00004429"/>
    </source>
</evidence>
<comment type="similarity">
    <text evidence="2 9">Belongs to the resistance-nodulation-cell division (RND) (TC 2.A.6) family.</text>
</comment>
<keyword evidence="8 9" id="KW-0472">Membrane</keyword>
<dbReference type="PRINTS" id="PR00702">
    <property type="entry name" value="ACRIFLAVINRP"/>
</dbReference>
<accession>A0AAV5N2P7</accession>
<dbReference type="FunFam" id="1.20.1640.10:FF:000001">
    <property type="entry name" value="Efflux pump membrane transporter"/>
    <property type="match status" value="1"/>
</dbReference>
<dbReference type="Proteomes" id="UP001058124">
    <property type="component" value="Unassembled WGS sequence"/>
</dbReference>
<dbReference type="PANTHER" id="PTHR32063:SF32">
    <property type="entry name" value="AMINOGLYCOSIDE EFFLUX PUMP-RELATED"/>
    <property type="match status" value="1"/>
</dbReference>
<keyword evidence="5 9" id="KW-0997">Cell inner membrane</keyword>
<keyword evidence="3 9" id="KW-0813">Transport</keyword>
<feature type="transmembrane region" description="Helical" evidence="9">
    <location>
        <begin position="969"/>
        <end position="988"/>
    </location>
</feature>
<sequence>MANFFTDRPIFAWVIAIILSLSGLLALNSLPVEQYPNLAPPTVRISASYPGASAQTLENTVTQIIEQSMTGLDNLMYMSSQSSNTGSASITLTFTAGTDPNEAMQQVQNKLQSATRKLPQDVQQQGVTVSKSGDSSLMTVAFVSTDHSMNRQDIADYVASNLQDPISRINGVGSVDAYGSQYAMRIWLDPNKLNSYRLTAQNVVDAISSQNKQIAVGQVGGTPSVAGQTLNATMNAQAQLQTAEQFRAITLRVNQDGSFVTLGDVATVELGAEKYDYLSRYNGMPASGMGIKLASGANELATDKLVKDKIAELSHYFPHGLKAEYAYETTPFVEASIKDVVKTLFEAVLLVFLVMYLFLQNFRATLIPTIAVPVVLLGTFSVLYLFGFSVNTLTMFAMVLAIGLLVDDAIVVVENVERVMAVEGLSPREATRKSMGQIQSALVGIALVLSAVFVPMAFLGGTTGAIYRQFSITIVSAMVLSVLVALILTPALCATMLKPIPSGHIHTRRGFFGWFNRSFDKSAHCYERGVTNVIHRSGRTILIYVLIVGGLAWLFMKLPTSFLPLEDRGVFMVQVQLPVGSTQQQTLKVVEKVEKYLLDDEKKNVLSAFAIVGSGPGGNGQNVARLFVRLKDWKERTSSEDSSFAIIERATRAFNKISEARVFASSPPAISGLGSSSGFDMELQDFAGLGHDALMKARDTLLEAAAKEPSLTRVRHNGLDDSPELQVDIDQRKAQALSIKIDDINNTLKTAWGSTYVNDFLDRGRVKKVYVQSAAPYRMQPDDINRWYVNNANGDMVPFSEFASTRWVYGSPRLERYNGNAAVEILGEAAPNVSSGTAMDTMEKLVAQLPDGIGLDWTGMSYQERLSGSQAPVLYAISLLVVFLCLAALYESWSIPFSVMLVVPLGILGAVVATSLRGLENDVYFQVGILTIIGLSAKNAILIVEFANDLNRAGKDLMTATLEACRYRLRPILMTSMAFIFGVLPMAISNGAGSGSQHAVGTGVLGGMLTATFLAIFFVPLFFVLVRKRFPYRPRIKAEESVE</sequence>
<dbReference type="NCBIfam" id="NF007842">
    <property type="entry name" value="PRK10555.1"/>
    <property type="match status" value="1"/>
</dbReference>
<evidence type="ECO:0000256" key="6">
    <source>
        <dbReference type="ARBA" id="ARBA00022692"/>
    </source>
</evidence>
<evidence type="ECO:0000256" key="3">
    <source>
        <dbReference type="ARBA" id="ARBA00022448"/>
    </source>
</evidence>
<feature type="transmembrane region" description="Helical" evidence="9">
    <location>
        <begin position="541"/>
        <end position="558"/>
    </location>
</feature>
<keyword evidence="6 9" id="KW-0812">Transmembrane</keyword>
<dbReference type="Gene3D" id="3.30.70.1320">
    <property type="entry name" value="Multidrug efflux transporter AcrB pore domain like"/>
    <property type="match status" value="1"/>
</dbReference>
<feature type="transmembrane region" description="Helical" evidence="9">
    <location>
        <begin position="366"/>
        <end position="387"/>
    </location>
</feature>
<comment type="caution">
    <text evidence="9">Lacks conserved residue(s) required for the propagation of feature annotation.</text>
</comment>
<protein>
    <recommendedName>
        <fullName evidence="9">Efflux pump membrane transporter</fullName>
    </recommendedName>
</protein>
<dbReference type="EMBL" id="BRLH01000003">
    <property type="protein sequence ID" value="GKX55788.1"/>
    <property type="molecule type" value="Genomic_DNA"/>
</dbReference>
<evidence type="ECO:0000313" key="11">
    <source>
        <dbReference type="Proteomes" id="UP001058124"/>
    </source>
</evidence>
<evidence type="ECO:0000256" key="8">
    <source>
        <dbReference type="ARBA" id="ARBA00023136"/>
    </source>
</evidence>
<dbReference type="SUPFAM" id="SSF82693">
    <property type="entry name" value="Multidrug efflux transporter AcrB pore domain, PN1, PN2, PC1 and PC2 subdomains"/>
    <property type="match status" value="4"/>
</dbReference>
<dbReference type="PANTHER" id="PTHR32063">
    <property type="match status" value="1"/>
</dbReference>
<keyword evidence="4" id="KW-1003">Cell membrane</keyword>
<organism evidence="10 11">
    <name type="scientific">Leminorella grimontii</name>
    <dbReference type="NCBI Taxonomy" id="82981"/>
    <lineage>
        <taxon>Bacteria</taxon>
        <taxon>Pseudomonadati</taxon>
        <taxon>Pseudomonadota</taxon>
        <taxon>Gammaproteobacteria</taxon>
        <taxon>Enterobacterales</taxon>
        <taxon>Budviciaceae</taxon>
        <taxon>Leminorella</taxon>
    </lineage>
</organism>
<feature type="transmembrane region" description="Helical" evidence="9">
    <location>
        <begin position="441"/>
        <end position="460"/>
    </location>
</feature>
<dbReference type="FunFam" id="1.20.1640.10:FF:000002">
    <property type="entry name" value="Efflux pump membrane transporter"/>
    <property type="match status" value="1"/>
</dbReference>